<dbReference type="EMBL" id="OX465085">
    <property type="protein sequence ID" value="CAI9301617.1"/>
    <property type="molecule type" value="Genomic_DNA"/>
</dbReference>
<evidence type="ECO:0000313" key="3">
    <source>
        <dbReference type="Proteomes" id="UP001177003"/>
    </source>
</evidence>
<protein>
    <submittedName>
        <fullName evidence="2">Uncharacterized protein</fullName>
    </submittedName>
</protein>
<feature type="compositionally biased region" description="Acidic residues" evidence="1">
    <location>
        <begin position="101"/>
        <end position="116"/>
    </location>
</feature>
<evidence type="ECO:0000313" key="2">
    <source>
        <dbReference type="EMBL" id="CAI9301617.1"/>
    </source>
</evidence>
<dbReference type="Proteomes" id="UP001177003">
    <property type="component" value="Chromosome 9"/>
</dbReference>
<organism evidence="2 3">
    <name type="scientific">Lactuca saligna</name>
    <name type="common">Willowleaf lettuce</name>
    <dbReference type="NCBI Taxonomy" id="75948"/>
    <lineage>
        <taxon>Eukaryota</taxon>
        <taxon>Viridiplantae</taxon>
        <taxon>Streptophyta</taxon>
        <taxon>Embryophyta</taxon>
        <taxon>Tracheophyta</taxon>
        <taxon>Spermatophyta</taxon>
        <taxon>Magnoliopsida</taxon>
        <taxon>eudicotyledons</taxon>
        <taxon>Gunneridae</taxon>
        <taxon>Pentapetalae</taxon>
        <taxon>asterids</taxon>
        <taxon>campanulids</taxon>
        <taxon>Asterales</taxon>
        <taxon>Asteraceae</taxon>
        <taxon>Cichorioideae</taxon>
        <taxon>Cichorieae</taxon>
        <taxon>Lactucinae</taxon>
        <taxon>Lactuca</taxon>
    </lineage>
</organism>
<proteinExistence type="predicted"/>
<gene>
    <name evidence="2" type="ORF">LSALG_LOCUS40155</name>
</gene>
<accession>A0AA36EMT7</accession>
<evidence type="ECO:0000256" key="1">
    <source>
        <dbReference type="SAM" id="MobiDB-lite"/>
    </source>
</evidence>
<name>A0AA36EMT7_LACSI</name>
<sequence>MKSSVVDVIQHLQTLLETRDSLLTVTFRQHLAEKLKPMFSMLNHLEGVSESGSLLKQGGEVKKTVAGGSDGNGTSMKSPPKSQDAKVNVALGSKRRGKSIDDDDDDDNDDEEEEEHLSEKPQLKRKKHDQELDENLRVAREAEAREREARDAQLNWETKKVFFPSWSRERILNEVIDNPNVYWLELRTSFKQENILGSQLDFLITPKAFLFRYFDKVAKAPYSDNSANLMLISFNLNMESLSTKPGVQRYFFLLRLLDAQKFELILEHLKRMFVSYILEIAKIDMEIVPVLRKKPTVQPKETLKDHDNMQKGKILKDNWSMAYQERNKACVNVQRCCFFFPDKHLYFTSCLEYVLGLSEACKENNIFEKKCIVYMLKWYITVRNTFLGLMENLFKVQKPIQQ</sequence>
<feature type="region of interest" description="Disordered" evidence="1">
    <location>
        <begin position="63"/>
        <end position="131"/>
    </location>
</feature>
<reference evidence="2" key="1">
    <citation type="submission" date="2023-04" db="EMBL/GenBank/DDBJ databases">
        <authorList>
            <person name="Vijverberg K."/>
            <person name="Xiong W."/>
            <person name="Schranz E."/>
        </authorList>
    </citation>
    <scope>NUCLEOTIDE SEQUENCE</scope>
</reference>
<dbReference type="AlphaFoldDB" id="A0AA36EMT7"/>
<feature type="compositionally biased region" description="Polar residues" evidence="1">
    <location>
        <begin position="72"/>
        <end position="81"/>
    </location>
</feature>
<feature type="compositionally biased region" description="Basic and acidic residues" evidence="1">
    <location>
        <begin position="117"/>
        <end position="131"/>
    </location>
</feature>
<keyword evidence="3" id="KW-1185">Reference proteome</keyword>